<reference evidence="3" key="2">
    <citation type="submission" date="2013-07" db="EMBL/GenBank/DDBJ databases">
        <authorList>
            <consortium name="The Broad Institute Genome Sequencing Platform"/>
            <person name="Cuomo C."/>
            <person name="Litvintseva A."/>
            <person name="Chen Y."/>
            <person name="Heitman J."/>
            <person name="Sun S."/>
            <person name="Springer D."/>
            <person name="Dromer F."/>
            <person name="Young S.K."/>
            <person name="Zeng Q."/>
            <person name="Gargeya S."/>
            <person name="Fitzgerald M."/>
            <person name="Abouelleil A."/>
            <person name="Alvarado L."/>
            <person name="Berlin A.M."/>
            <person name="Chapman S.B."/>
            <person name="Dewar J."/>
            <person name="Goldberg J."/>
            <person name="Griggs A."/>
            <person name="Gujja S."/>
            <person name="Hansen M."/>
            <person name="Howarth C."/>
            <person name="Imamovic A."/>
            <person name="Larimer J."/>
            <person name="McCowan C."/>
            <person name="Murphy C."/>
            <person name="Pearson M."/>
            <person name="Priest M."/>
            <person name="Roberts A."/>
            <person name="Saif S."/>
            <person name="Shea T."/>
            <person name="Sykes S."/>
            <person name="Wortman J."/>
            <person name="Nusbaum C."/>
            <person name="Birren B."/>
        </authorList>
    </citation>
    <scope>NUCLEOTIDE SEQUENCE</scope>
    <source>
        <strain evidence="3">CBS 10117</strain>
    </source>
</reference>
<feature type="region of interest" description="Disordered" evidence="1">
    <location>
        <begin position="1"/>
        <end position="42"/>
    </location>
</feature>
<dbReference type="Proteomes" id="UP000078595">
    <property type="component" value="Chromosome 10"/>
</dbReference>
<dbReference type="EMBL" id="KI894036">
    <property type="protein sequence ID" value="OBR81787.1"/>
    <property type="molecule type" value="Genomic_DNA"/>
</dbReference>
<dbReference type="AlphaFoldDB" id="A0A1A5ZVF2"/>
<reference evidence="2" key="1">
    <citation type="submission" date="2013-07" db="EMBL/GenBank/DDBJ databases">
        <title>The Genome Sequence of Cryptococcus dejecticola CBS10117.</title>
        <authorList>
            <consortium name="The Broad Institute Genome Sequencing Platform"/>
            <person name="Cuomo C."/>
            <person name="Litvintseva A."/>
            <person name="Chen Y."/>
            <person name="Heitman J."/>
            <person name="Sun S."/>
            <person name="Springer D."/>
            <person name="Dromer F."/>
            <person name="Young S.K."/>
            <person name="Zeng Q."/>
            <person name="Gargeya S."/>
            <person name="Fitzgerald M."/>
            <person name="Abouelleil A."/>
            <person name="Alvarado L."/>
            <person name="Berlin A.M."/>
            <person name="Chapman S.B."/>
            <person name="Dewar J."/>
            <person name="Goldberg J."/>
            <person name="Griggs A."/>
            <person name="Gujja S."/>
            <person name="Hansen M."/>
            <person name="Howarth C."/>
            <person name="Imamovic A."/>
            <person name="Larimer J."/>
            <person name="McCowan C."/>
            <person name="Murphy C."/>
            <person name="Pearson M."/>
            <person name="Priest M."/>
            <person name="Roberts A."/>
            <person name="Saif S."/>
            <person name="Shea T."/>
            <person name="Sykes S."/>
            <person name="Wortman J."/>
            <person name="Nusbaum C."/>
            <person name="Birren B."/>
        </authorList>
    </citation>
    <scope>NUCLEOTIDE SEQUENCE [LARGE SCALE GENOMIC DNA]</scope>
    <source>
        <strain evidence="2">CBS 10117</strain>
    </source>
</reference>
<sequence length="162" mass="17919">MSSDGGYEESSDGQLQGQPPKYNHPGRIHVRHDPAPILGYNRHDNSVDVATAPRSQLRAGTSAAPSTLGSMAHSADFDLQPNSEAEWEAYTKAKHTELTKLCQSFLQIDNRRDVKFLLDSFNTHENGTEVSGSWEELGGRFREVLTRIKTAPLNSTLTEDHA</sequence>
<dbReference type="GeneID" id="28971396"/>
<protein>
    <submittedName>
        <fullName evidence="2">Uncharacterized protein</fullName>
    </submittedName>
</protein>
<evidence type="ECO:0000313" key="2">
    <source>
        <dbReference type="EMBL" id="OBR81787.1"/>
    </source>
</evidence>
<evidence type="ECO:0000313" key="3">
    <source>
        <dbReference type="EMBL" id="WWC65074.1"/>
    </source>
</evidence>
<dbReference type="RefSeq" id="XP_018259629.1">
    <property type="nucleotide sequence ID" value="XM_018410961.1"/>
</dbReference>
<accession>A0A1A5ZVF2</accession>
<reference evidence="3" key="3">
    <citation type="submission" date="2024-02" db="EMBL/GenBank/DDBJ databases">
        <title>Comparative genomics of Cryptococcus and Kwoniella reveals pathogenesis evolution and contrasting modes of karyotype evolution via chromosome fusion or intercentromeric recombination.</title>
        <authorList>
            <person name="Coelho M.A."/>
            <person name="David-Palma M."/>
            <person name="Shea T."/>
            <person name="Bowers K."/>
            <person name="McGinley-Smith S."/>
            <person name="Mohammad A.W."/>
            <person name="Gnirke A."/>
            <person name="Yurkov A.M."/>
            <person name="Nowrousian M."/>
            <person name="Sun S."/>
            <person name="Cuomo C.A."/>
            <person name="Heitman J."/>
        </authorList>
    </citation>
    <scope>NUCLEOTIDE SEQUENCE</scope>
    <source>
        <strain evidence="3">CBS 10117</strain>
    </source>
</reference>
<evidence type="ECO:0000256" key="1">
    <source>
        <dbReference type="SAM" id="MobiDB-lite"/>
    </source>
</evidence>
<proteinExistence type="predicted"/>
<organism evidence="2">
    <name type="scientific">Kwoniella dejecticola CBS 10117</name>
    <dbReference type="NCBI Taxonomy" id="1296121"/>
    <lineage>
        <taxon>Eukaryota</taxon>
        <taxon>Fungi</taxon>
        <taxon>Dikarya</taxon>
        <taxon>Basidiomycota</taxon>
        <taxon>Agaricomycotina</taxon>
        <taxon>Tremellomycetes</taxon>
        <taxon>Tremellales</taxon>
        <taxon>Cryptococcaceae</taxon>
        <taxon>Kwoniella</taxon>
    </lineage>
</organism>
<gene>
    <name evidence="2" type="ORF">I303_07697</name>
    <name evidence="3" type="ORF">I303_107688</name>
</gene>
<name>A0A1A5ZVF2_9TREE</name>
<evidence type="ECO:0000313" key="4">
    <source>
        <dbReference type="Proteomes" id="UP000078595"/>
    </source>
</evidence>
<dbReference type="EMBL" id="CP144539">
    <property type="protein sequence ID" value="WWC65074.1"/>
    <property type="molecule type" value="Genomic_DNA"/>
</dbReference>
<dbReference type="VEuPathDB" id="FungiDB:I303_07697"/>
<dbReference type="KEGG" id="kdj:28971396"/>
<keyword evidence="4" id="KW-1185">Reference proteome</keyword>
<feature type="compositionally biased region" description="Acidic residues" evidence="1">
    <location>
        <begin position="1"/>
        <end position="11"/>
    </location>
</feature>